<dbReference type="PANTHER" id="PTHR45908">
    <property type="entry name" value="PROTEIN CBG11750-RELATED"/>
    <property type="match status" value="1"/>
</dbReference>
<feature type="signal peptide" evidence="1">
    <location>
        <begin position="1"/>
        <end position="19"/>
    </location>
</feature>
<proteinExistence type="predicted"/>
<evidence type="ECO:0000256" key="1">
    <source>
        <dbReference type="SAM" id="SignalP"/>
    </source>
</evidence>
<dbReference type="AlphaFoldDB" id="A0ABD6F1L8"/>
<dbReference type="InterPro" id="IPR029058">
    <property type="entry name" value="AB_hydrolase_fold"/>
</dbReference>
<keyword evidence="1" id="KW-0732">Signal</keyword>
<evidence type="ECO:0000259" key="2">
    <source>
        <dbReference type="Pfam" id="PF01764"/>
    </source>
</evidence>
<dbReference type="SUPFAM" id="SSF53474">
    <property type="entry name" value="alpha/beta-Hydrolases"/>
    <property type="match status" value="1"/>
</dbReference>
<dbReference type="Pfam" id="PF01764">
    <property type="entry name" value="Lipase_3"/>
    <property type="match status" value="1"/>
</dbReference>
<comment type="caution">
    <text evidence="3">The sequence shown here is derived from an EMBL/GenBank/DDBJ whole genome shotgun (WGS) entry which is preliminary data.</text>
</comment>
<accession>A0ABD6F1L8</accession>
<gene>
    <name evidence="3" type="ORF">AB6A40_009861</name>
</gene>
<feature type="chain" id="PRO_5044766229" description="Fungal lipase-type domain-containing protein" evidence="1">
    <location>
        <begin position="20"/>
        <end position="301"/>
    </location>
</feature>
<dbReference type="CDD" id="cd00519">
    <property type="entry name" value="Lipase_3"/>
    <property type="match status" value="1"/>
</dbReference>
<sequence length="301" mass="33681">MLSLLFTNLITCLATSTTGEYIYNETEARILSSLSAGAYSATPTACINRILPGDWLLHLRIEIACDEGSNRCAAYIARSDKQKRFIIVFRGTKTKKQLLYEVKKSLGKKGEFYGAGRANLYFSNALSKLWPEIEPVLYDRTFKDYSLTLTGHSLGGALASLAALKIALNGFRSSDDLKVVTFGQPRVGDFDLARSYDELVPNSFRVVHGNDIVPHLPPCDKNSSFVVGGRKACSIDPKNVAFHHATEVWYPDGMEPGDKYILCKGPPVGEDMNCSNKLPFEWSKKFQYIRDHIYYFGYKAR</sequence>
<feature type="domain" description="Fungal lipase-type" evidence="2">
    <location>
        <begin position="87"/>
        <end position="220"/>
    </location>
</feature>
<organism evidence="3 4">
    <name type="scientific">Gnathostoma spinigerum</name>
    <dbReference type="NCBI Taxonomy" id="75299"/>
    <lineage>
        <taxon>Eukaryota</taxon>
        <taxon>Metazoa</taxon>
        <taxon>Ecdysozoa</taxon>
        <taxon>Nematoda</taxon>
        <taxon>Chromadorea</taxon>
        <taxon>Rhabditida</taxon>
        <taxon>Spirurina</taxon>
        <taxon>Gnathostomatomorpha</taxon>
        <taxon>Gnathostomatoidea</taxon>
        <taxon>Gnathostomatidae</taxon>
        <taxon>Gnathostoma</taxon>
    </lineage>
</organism>
<dbReference type="EMBL" id="JBGFUD010011257">
    <property type="protein sequence ID" value="MFH4983152.1"/>
    <property type="molecule type" value="Genomic_DNA"/>
</dbReference>
<reference evidence="3 4" key="1">
    <citation type="submission" date="2024-08" db="EMBL/GenBank/DDBJ databases">
        <title>Gnathostoma spinigerum genome.</title>
        <authorList>
            <person name="Gonzalez-Bertolin B."/>
            <person name="Monzon S."/>
            <person name="Zaballos A."/>
            <person name="Jimenez P."/>
            <person name="Dekumyoy P."/>
            <person name="Varona S."/>
            <person name="Cuesta I."/>
            <person name="Sumanam S."/>
            <person name="Adisakwattana P."/>
            <person name="Gasser R.B."/>
            <person name="Hernandez-Gonzalez A."/>
            <person name="Young N.D."/>
            <person name="Perteguer M.J."/>
        </authorList>
    </citation>
    <scope>NUCLEOTIDE SEQUENCE [LARGE SCALE GENOMIC DNA]</scope>
    <source>
        <strain evidence="3">AL3</strain>
        <tissue evidence="3">Liver</tissue>
    </source>
</reference>
<dbReference type="PANTHER" id="PTHR45908:SF6">
    <property type="entry name" value="FUNGAL LIPASE-LIKE DOMAIN-CONTAINING PROTEIN"/>
    <property type="match status" value="1"/>
</dbReference>
<evidence type="ECO:0000313" key="4">
    <source>
        <dbReference type="Proteomes" id="UP001608902"/>
    </source>
</evidence>
<keyword evidence="4" id="KW-1185">Reference proteome</keyword>
<dbReference type="InterPro" id="IPR002921">
    <property type="entry name" value="Fungal_lipase-type"/>
</dbReference>
<protein>
    <recommendedName>
        <fullName evidence="2">Fungal lipase-type domain-containing protein</fullName>
    </recommendedName>
</protein>
<name>A0ABD6F1L8_9BILA</name>
<dbReference type="Proteomes" id="UP001608902">
    <property type="component" value="Unassembled WGS sequence"/>
</dbReference>
<evidence type="ECO:0000313" key="3">
    <source>
        <dbReference type="EMBL" id="MFH4983152.1"/>
    </source>
</evidence>
<dbReference type="Gene3D" id="3.40.50.1820">
    <property type="entry name" value="alpha/beta hydrolase"/>
    <property type="match status" value="1"/>
</dbReference>